<evidence type="ECO:0000256" key="3">
    <source>
        <dbReference type="ARBA" id="ARBA00022475"/>
    </source>
</evidence>
<comment type="similarity">
    <text evidence="7">Belongs to the binding-protein-dependent transport system permease family.</text>
</comment>
<dbReference type="GO" id="GO:0055085">
    <property type="term" value="P:transmembrane transport"/>
    <property type="evidence" value="ECO:0007669"/>
    <property type="project" value="InterPro"/>
</dbReference>
<dbReference type="RefSeq" id="WP_038283879.1">
    <property type="nucleotide sequence ID" value="NZ_JPME01000027.1"/>
</dbReference>
<dbReference type="Proteomes" id="UP000028525">
    <property type="component" value="Unassembled WGS sequence"/>
</dbReference>
<evidence type="ECO:0000313" key="9">
    <source>
        <dbReference type="EMBL" id="KEZ88020.1"/>
    </source>
</evidence>
<dbReference type="InterPro" id="IPR000515">
    <property type="entry name" value="MetI-like"/>
</dbReference>
<reference evidence="9 10" key="1">
    <citation type="submission" date="2014-07" db="EMBL/GenBank/DDBJ databases">
        <title>Draft genome of Clostridium celerecrescens 152B isolated from sediments associated with methane hydrate from Krishna Godavari basin.</title>
        <authorList>
            <person name="Honkalas V.S."/>
            <person name="Dabir A.P."/>
            <person name="Arora P."/>
            <person name="Dhakephalkar P.K."/>
        </authorList>
    </citation>
    <scope>NUCLEOTIDE SEQUENCE [LARGE SCALE GENOMIC DNA]</scope>
    <source>
        <strain evidence="9 10">152B</strain>
    </source>
</reference>
<gene>
    <name evidence="9" type="ORF">IO98_19495</name>
</gene>
<keyword evidence="2 7" id="KW-0813">Transport</keyword>
<feature type="transmembrane region" description="Helical" evidence="7">
    <location>
        <begin position="81"/>
        <end position="105"/>
    </location>
</feature>
<evidence type="ECO:0000256" key="2">
    <source>
        <dbReference type="ARBA" id="ARBA00022448"/>
    </source>
</evidence>
<comment type="subcellular location">
    <subcellularLocation>
        <location evidence="1 7">Cell membrane</location>
        <topology evidence="1 7">Multi-pass membrane protein</topology>
    </subcellularLocation>
</comment>
<proteinExistence type="inferred from homology"/>
<dbReference type="PANTHER" id="PTHR43744:SF12">
    <property type="entry name" value="ABC TRANSPORTER PERMEASE PROTEIN MG189-RELATED"/>
    <property type="match status" value="1"/>
</dbReference>
<sequence length="287" mass="32235">MGLFRQYGDNQKYKSVLRNGAMTAILLFLAVLTLFPIYYMVISSFGPPNEIGAASYTLFPKYVTLDSYKFFFGFSKSSFRWIVNSMIVAGVVTLSNVVFAGMAGYAFAKVRFPGSKFLFFLLLFAMMVPYQVTQVPLYILVANVLKLTDTYTALIVPSLVTFYNVFMAKQFFSSLPTSILEAARTEGCNQFQILIKIVIPISKTILSVMAIMTFMGSWNTFFWPFLICNNEQMQTIQVGLKNFSFANTTYFSPMMAGATISALPMFILFFTLQKYFLEGVTVGAVKG</sequence>
<dbReference type="Gene3D" id="1.10.3720.10">
    <property type="entry name" value="MetI-like"/>
    <property type="match status" value="1"/>
</dbReference>
<evidence type="ECO:0000256" key="6">
    <source>
        <dbReference type="ARBA" id="ARBA00023136"/>
    </source>
</evidence>
<feature type="domain" description="ABC transmembrane type-1" evidence="8">
    <location>
        <begin position="82"/>
        <end position="272"/>
    </location>
</feature>
<keyword evidence="10" id="KW-1185">Reference proteome</keyword>
<keyword evidence="5 7" id="KW-1133">Transmembrane helix</keyword>
<feature type="transmembrane region" description="Helical" evidence="7">
    <location>
        <begin position="151"/>
        <end position="172"/>
    </location>
</feature>
<organism evidence="9 10">
    <name type="scientific">Lacrimispora celerecrescens</name>
    <dbReference type="NCBI Taxonomy" id="29354"/>
    <lineage>
        <taxon>Bacteria</taxon>
        <taxon>Bacillati</taxon>
        <taxon>Bacillota</taxon>
        <taxon>Clostridia</taxon>
        <taxon>Lachnospirales</taxon>
        <taxon>Lachnospiraceae</taxon>
        <taxon>Lacrimispora</taxon>
    </lineage>
</organism>
<dbReference type="CDD" id="cd06261">
    <property type="entry name" value="TM_PBP2"/>
    <property type="match status" value="1"/>
</dbReference>
<dbReference type="SUPFAM" id="SSF161098">
    <property type="entry name" value="MetI-like"/>
    <property type="match status" value="1"/>
</dbReference>
<dbReference type="AlphaFoldDB" id="A0A084JGD6"/>
<dbReference type="InterPro" id="IPR035906">
    <property type="entry name" value="MetI-like_sf"/>
</dbReference>
<feature type="transmembrane region" description="Helical" evidence="7">
    <location>
        <begin position="117"/>
        <end position="139"/>
    </location>
</feature>
<dbReference type="STRING" id="29354.IO98_19495"/>
<comment type="caution">
    <text evidence="9">The sequence shown here is derived from an EMBL/GenBank/DDBJ whole genome shotgun (WGS) entry which is preliminary data.</text>
</comment>
<feature type="transmembrane region" description="Helical" evidence="7">
    <location>
        <begin position="193"/>
        <end position="215"/>
    </location>
</feature>
<evidence type="ECO:0000256" key="4">
    <source>
        <dbReference type="ARBA" id="ARBA00022692"/>
    </source>
</evidence>
<dbReference type="OrthoDB" id="187395at2"/>
<evidence type="ECO:0000259" key="8">
    <source>
        <dbReference type="PROSITE" id="PS50928"/>
    </source>
</evidence>
<dbReference type="PROSITE" id="PS50928">
    <property type="entry name" value="ABC_TM1"/>
    <property type="match status" value="1"/>
</dbReference>
<keyword evidence="3" id="KW-1003">Cell membrane</keyword>
<dbReference type="Pfam" id="PF00528">
    <property type="entry name" value="BPD_transp_1"/>
    <property type="match status" value="1"/>
</dbReference>
<feature type="transmembrane region" description="Helical" evidence="7">
    <location>
        <begin position="250"/>
        <end position="272"/>
    </location>
</feature>
<dbReference type="EMBL" id="JPME01000027">
    <property type="protein sequence ID" value="KEZ88020.1"/>
    <property type="molecule type" value="Genomic_DNA"/>
</dbReference>
<evidence type="ECO:0000256" key="7">
    <source>
        <dbReference type="RuleBase" id="RU363032"/>
    </source>
</evidence>
<keyword evidence="6 7" id="KW-0472">Membrane</keyword>
<protein>
    <submittedName>
        <fullName evidence="9">Sugar ABC transporter permease</fullName>
    </submittedName>
</protein>
<accession>A0A084JGD6</accession>
<evidence type="ECO:0000256" key="1">
    <source>
        <dbReference type="ARBA" id="ARBA00004651"/>
    </source>
</evidence>
<keyword evidence="4 7" id="KW-0812">Transmembrane</keyword>
<dbReference type="GO" id="GO:0005886">
    <property type="term" value="C:plasma membrane"/>
    <property type="evidence" value="ECO:0007669"/>
    <property type="project" value="UniProtKB-SubCell"/>
</dbReference>
<feature type="transmembrane region" description="Helical" evidence="7">
    <location>
        <begin position="21"/>
        <end position="41"/>
    </location>
</feature>
<evidence type="ECO:0000313" key="10">
    <source>
        <dbReference type="Proteomes" id="UP000028525"/>
    </source>
</evidence>
<evidence type="ECO:0000256" key="5">
    <source>
        <dbReference type="ARBA" id="ARBA00022989"/>
    </source>
</evidence>
<dbReference type="PANTHER" id="PTHR43744">
    <property type="entry name" value="ABC TRANSPORTER PERMEASE PROTEIN MG189-RELATED-RELATED"/>
    <property type="match status" value="1"/>
</dbReference>
<name>A0A084JGD6_9FIRM</name>